<dbReference type="Proteomes" id="UP000233551">
    <property type="component" value="Unassembled WGS sequence"/>
</dbReference>
<keyword evidence="2" id="KW-0472">Membrane</keyword>
<evidence type="ECO:0000313" key="4">
    <source>
        <dbReference type="Proteomes" id="UP000233551"/>
    </source>
</evidence>
<keyword evidence="4" id="KW-1185">Reference proteome</keyword>
<keyword evidence="2" id="KW-0812">Transmembrane</keyword>
<feature type="transmembrane region" description="Helical" evidence="2">
    <location>
        <begin position="59"/>
        <end position="79"/>
    </location>
</feature>
<evidence type="ECO:0000313" key="3">
    <source>
        <dbReference type="EMBL" id="PKI63289.1"/>
    </source>
</evidence>
<dbReference type="PANTHER" id="PTHR31645:SF76">
    <property type="entry name" value="METAL-NICOTIANAMINE TRANSPORTER YSL8-RELATED"/>
    <property type="match status" value="1"/>
</dbReference>
<dbReference type="PANTHER" id="PTHR31645">
    <property type="entry name" value="OLIGOPEPTIDE TRANSPORTER YGL114W-RELATED"/>
    <property type="match status" value="1"/>
</dbReference>
<dbReference type="GO" id="GO:0016020">
    <property type="term" value="C:membrane"/>
    <property type="evidence" value="ECO:0007669"/>
    <property type="project" value="TreeGrafter"/>
</dbReference>
<organism evidence="3 4">
    <name type="scientific">Punica granatum</name>
    <name type="common">Pomegranate</name>
    <dbReference type="NCBI Taxonomy" id="22663"/>
    <lineage>
        <taxon>Eukaryota</taxon>
        <taxon>Viridiplantae</taxon>
        <taxon>Streptophyta</taxon>
        <taxon>Embryophyta</taxon>
        <taxon>Tracheophyta</taxon>
        <taxon>Spermatophyta</taxon>
        <taxon>Magnoliopsida</taxon>
        <taxon>eudicotyledons</taxon>
        <taxon>Gunneridae</taxon>
        <taxon>Pentapetalae</taxon>
        <taxon>rosids</taxon>
        <taxon>malvids</taxon>
        <taxon>Myrtales</taxon>
        <taxon>Lythraceae</taxon>
        <taxon>Punica</taxon>
    </lineage>
</organism>
<feature type="region of interest" description="Disordered" evidence="1">
    <location>
        <begin position="1"/>
        <end position="36"/>
    </location>
</feature>
<evidence type="ECO:0000256" key="1">
    <source>
        <dbReference type="SAM" id="MobiDB-lite"/>
    </source>
</evidence>
<accession>A0A2I0K418</accession>
<proteinExistence type="predicted"/>
<reference evidence="3 4" key="1">
    <citation type="submission" date="2017-11" db="EMBL/GenBank/DDBJ databases">
        <title>De-novo sequencing of pomegranate (Punica granatum L.) genome.</title>
        <authorList>
            <person name="Akparov Z."/>
            <person name="Amiraslanov A."/>
            <person name="Hajiyeva S."/>
            <person name="Abbasov M."/>
            <person name="Kaur K."/>
            <person name="Hamwieh A."/>
            <person name="Solovyev V."/>
            <person name="Salamov A."/>
            <person name="Braich B."/>
            <person name="Kosarev P."/>
            <person name="Mahmoud A."/>
            <person name="Hajiyev E."/>
            <person name="Babayeva S."/>
            <person name="Izzatullayeva V."/>
            <person name="Mammadov A."/>
            <person name="Mammadov A."/>
            <person name="Sharifova S."/>
            <person name="Ojaghi J."/>
            <person name="Eynullazada K."/>
            <person name="Bayramov B."/>
            <person name="Abdulazimova A."/>
            <person name="Shahmuradov I."/>
        </authorList>
    </citation>
    <scope>NUCLEOTIDE SEQUENCE [LARGE SCALE GENOMIC DNA]</scope>
    <source>
        <strain evidence="4">cv. AG2017</strain>
        <tissue evidence="3">Leaf</tissue>
    </source>
</reference>
<dbReference type="InterPro" id="IPR045035">
    <property type="entry name" value="YSL-like"/>
</dbReference>
<gene>
    <name evidence="3" type="ORF">CRG98_016280</name>
</gene>
<dbReference type="EMBL" id="PGOL01000893">
    <property type="protein sequence ID" value="PKI63289.1"/>
    <property type="molecule type" value="Genomic_DNA"/>
</dbReference>
<protein>
    <submittedName>
        <fullName evidence="3">Uncharacterized protein</fullName>
    </submittedName>
</protein>
<dbReference type="GO" id="GO:0035673">
    <property type="term" value="F:oligopeptide transmembrane transporter activity"/>
    <property type="evidence" value="ECO:0007669"/>
    <property type="project" value="InterPro"/>
</dbReference>
<dbReference type="STRING" id="22663.A0A2I0K418"/>
<evidence type="ECO:0000256" key="2">
    <source>
        <dbReference type="SAM" id="Phobius"/>
    </source>
</evidence>
<dbReference type="AlphaFoldDB" id="A0A2I0K418"/>
<comment type="caution">
    <text evidence="3">The sequence shown here is derived from an EMBL/GenBank/DDBJ whole genome shotgun (WGS) entry which is preliminary data.</text>
</comment>
<sequence length="95" mass="10401">MDDNGGRRTRDGVGIPDEGYGPGEEYDNGKERGVAGEDEVESIEKIFASQEVPSWKSQLTFRAFAVSLLLSVAFSFIVMKLNLTTGIIPSLNDPY</sequence>
<keyword evidence="2" id="KW-1133">Transmembrane helix</keyword>
<feature type="compositionally biased region" description="Basic and acidic residues" evidence="1">
    <location>
        <begin position="1"/>
        <end position="11"/>
    </location>
</feature>
<name>A0A2I0K418_PUNGR</name>